<feature type="transmembrane region" description="Helical" evidence="7">
    <location>
        <begin position="258"/>
        <end position="276"/>
    </location>
</feature>
<evidence type="ECO:0000256" key="5">
    <source>
        <dbReference type="ARBA" id="ARBA00023136"/>
    </source>
</evidence>
<name>A0A7E5VSG0_TRINI</name>
<dbReference type="Pfam" id="PF11712">
    <property type="entry name" value="Vma12"/>
    <property type="match status" value="1"/>
</dbReference>
<evidence type="ECO:0000256" key="6">
    <source>
        <dbReference type="SAM" id="MobiDB-lite"/>
    </source>
</evidence>
<comment type="subcellular location">
    <subcellularLocation>
        <location evidence="1">Endoplasmic reticulum membrane</location>
        <topology evidence="1">Multi-pass membrane protein</topology>
    </subcellularLocation>
</comment>
<reference evidence="9" key="1">
    <citation type="submission" date="2025-08" db="UniProtKB">
        <authorList>
            <consortium name="RefSeq"/>
        </authorList>
    </citation>
    <scope>IDENTIFICATION</scope>
</reference>
<dbReference type="GeneID" id="113496321"/>
<dbReference type="PANTHER" id="PTHR31394">
    <property type="entry name" value="TRANSMEMBRANE PROTEIN 199"/>
    <property type="match status" value="1"/>
</dbReference>
<accession>A0A7E5VSG0</accession>
<dbReference type="RefSeq" id="XP_026731283.1">
    <property type="nucleotide sequence ID" value="XM_026875482.1"/>
</dbReference>
<evidence type="ECO:0000256" key="4">
    <source>
        <dbReference type="ARBA" id="ARBA00022989"/>
    </source>
</evidence>
<evidence type="ECO:0000256" key="1">
    <source>
        <dbReference type="ARBA" id="ARBA00004477"/>
    </source>
</evidence>
<keyword evidence="3" id="KW-0256">Endoplasmic reticulum</keyword>
<dbReference type="OrthoDB" id="19981at2759"/>
<dbReference type="InterPro" id="IPR021013">
    <property type="entry name" value="ATPase_Vma12"/>
</dbReference>
<sequence>MDLKGSLVDTNLRIFPSNSLLDYIKKLPINNDVPLNIARLVKGKSYEAKRKHDLDEEAKIPVHFNSTDIENLNKIKAITKIDDNTEEVVEKEETEVKPEEETVTVEKTEDKPTTPEKSEAKPVTPEKTEDTSTEEGSPSKDDSKEQSLEEMKIEEDEEEDLYLTTSDIDWLYIYLQNQRKKGTENVPYLNTLLEGSDVRIPKNQRIKRNPVLEARCVKLRAQQEAREYRKMTKSVDNVRLRFPEDSISYQMKQLNRQLIAIGQFLISIFAGFLFGFRGVEWMVGNLDFGFRLLLGVMCALVIALAEIYFLAKKLNEELNIPETVQLGGPPKFADGRHNNYEYEPRVSKKAIDKEHQD</sequence>
<keyword evidence="5 7" id="KW-0472">Membrane</keyword>
<evidence type="ECO:0000256" key="2">
    <source>
        <dbReference type="ARBA" id="ARBA00022692"/>
    </source>
</evidence>
<protein>
    <submittedName>
        <fullName evidence="9">Uncharacterized protein LOC113496321</fullName>
    </submittedName>
</protein>
<dbReference type="GO" id="GO:0070072">
    <property type="term" value="P:vacuolar proton-transporting V-type ATPase complex assembly"/>
    <property type="evidence" value="ECO:0007669"/>
    <property type="project" value="InterPro"/>
</dbReference>
<evidence type="ECO:0000256" key="7">
    <source>
        <dbReference type="SAM" id="Phobius"/>
    </source>
</evidence>
<dbReference type="AlphaFoldDB" id="A0A7E5VSG0"/>
<dbReference type="FunCoup" id="A0A7E5VSG0">
    <property type="interactions" value="1166"/>
</dbReference>
<dbReference type="Proteomes" id="UP000322000">
    <property type="component" value="Chromosome 8"/>
</dbReference>
<feature type="compositionally biased region" description="Basic and acidic residues" evidence="6">
    <location>
        <begin position="94"/>
        <end position="130"/>
    </location>
</feature>
<dbReference type="GO" id="GO:0005789">
    <property type="term" value="C:endoplasmic reticulum membrane"/>
    <property type="evidence" value="ECO:0007669"/>
    <property type="project" value="UniProtKB-SubCell"/>
</dbReference>
<evidence type="ECO:0000256" key="3">
    <source>
        <dbReference type="ARBA" id="ARBA00022824"/>
    </source>
</evidence>
<dbReference type="KEGG" id="tnl:113496321"/>
<evidence type="ECO:0000313" key="9">
    <source>
        <dbReference type="RefSeq" id="XP_026731283.1"/>
    </source>
</evidence>
<proteinExistence type="predicted"/>
<evidence type="ECO:0000313" key="8">
    <source>
        <dbReference type="Proteomes" id="UP000322000"/>
    </source>
</evidence>
<feature type="transmembrane region" description="Helical" evidence="7">
    <location>
        <begin position="288"/>
        <end position="311"/>
    </location>
</feature>
<keyword evidence="4 7" id="KW-1133">Transmembrane helix</keyword>
<keyword evidence="8" id="KW-1185">Reference proteome</keyword>
<feature type="compositionally biased region" description="Basic and acidic residues" evidence="6">
    <location>
        <begin position="137"/>
        <end position="151"/>
    </location>
</feature>
<dbReference type="InParanoid" id="A0A7E5VSG0"/>
<organism evidence="8 9">
    <name type="scientific">Trichoplusia ni</name>
    <name type="common">Cabbage looper</name>
    <dbReference type="NCBI Taxonomy" id="7111"/>
    <lineage>
        <taxon>Eukaryota</taxon>
        <taxon>Metazoa</taxon>
        <taxon>Ecdysozoa</taxon>
        <taxon>Arthropoda</taxon>
        <taxon>Hexapoda</taxon>
        <taxon>Insecta</taxon>
        <taxon>Pterygota</taxon>
        <taxon>Neoptera</taxon>
        <taxon>Endopterygota</taxon>
        <taxon>Lepidoptera</taxon>
        <taxon>Glossata</taxon>
        <taxon>Ditrysia</taxon>
        <taxon>Noctuoidea</taxon>
        <taxon>Noctuidae</taxon>
        <taxon>Plusiinae</taxon>
        <taxon>Trichoplusia</taxon>
    </lineage>
</organism>
<keyword evidence="2 7" id="KW-0812">Transmembrane</keyword>
<dbReference type="PANTHER" id="PTHR31394:SF1">
    <property type="entry name" value="TRANSMEMBRANE PROTEIN 199"/>
    <property type="match status" value="1"/>
</dbReference>
<feature type="region of interest" description="Disordered" evidence="6">
    <location>
        <begin position="86"/>
        <end position="159"/>
    </location>
</feature>
<gene>
    <name evidence="9" type="primary">LOC113496321</name>
</gene>